<gene>
    <name evidence="1" type="ORF">CTI12_AA083730</name>
</gene>
<sequence length="135" mass="15101">MAIKSTGIFQLLSLLPKLEELHLDFQECKFLAHTGDIKSVSASLHLNTLTLVKLDFNSRAIVFFAIDLIRGSRNLQTLNITGTYDKRVRPPLLSSREIEIGLIGKMQLQNVELVSIDDSEVELCLIKSLLAYSSI</sequence>
<reference evidence="1 2" key="1">
    <citation type="journal article" date="2018" name="Mol. Plant">
        <title>The genome of Artemisia annua provides insight into the evolution of Asteraceae family and artemisinin biosynthesis.</title>
        <authorList>
            <person name="Shen Q."/>
            <person name="Zhang L."/>
            <person name="Liao Z."/>
            <person name="Wang S."/>
            <person name="Yan T."/>
            <person name="Shi P."/>
            <person name="Liu M."/>
            <person name="Fu X."/>
            <person name="Pan Q."/>
            <person name="Wang Y."/>
            <person name="Lv Z."/>
            <person name="Lu X."/>
            <person name="Zhang F."/>
            <person name="Jiang W."/>
            <person name="Ma Y."/>
            <person name="Chen M."/>
            <person name="Hao X."/>
            <person name="Li L."/>
            <person name="Tang Y."/>
            <person name="Lv G."/>
            <person name="Zhou Y."/>
            <person name="Sun X."/>
            <person name="Brodelius P.E."/>
            <person name="Rose J.K.C."/>
            <person name="Tang K."/>
        </authorList>
    </citation>
    <scope>NUCLEOTIDE SEQUENCE [LARGE SCALE GENOMIC DNA]</scope>
    <source>
        <strain evidence="2">cv. Huhao1</strain>
        <tissue evidence="1">Leaf</tissue>
    </source>
</reference>
<organism evidence="1 2">
    <name type="scientific">Artemisia annua</name>
    <name type="common">Sweet wormwood</name>
    <dbReference type="NCBI Taxonomy" id="35608"/>
    <lineage>
        <taxon>Eukaryota</taxon>
        <taxon>Viridiplantae</taxon>
        <taxon>Streptophyta</taxon>
        <taxon>Embryophyta</taxon>
        <taxon>Tracheophyta</taxon>
        <taxon>Spermatophyta</taxon>
        <taxon>Magnoliopsida</taxon>
        <taxon>eudicotyledons</taxon>
        <taxon>Gunneridae</taxon>
        <taxon>Pentapetalae</taxon>
        <taxon>asterids</taxon>
        <taxon>campanulids</taxon>
        <taxon>Asterales</taxon>
        <taxon>Asteraceae</taxon>
        <taxon>Asteroideae</taxon>
        <taxon>Anthemideae</taxon>
        <taxon>Artemisiinae</taxon>
        <taxon>Artemisia</taxon>
    </lineage>
</organism>
<protein>
    <submittedName>
        <fullName evidence="1">F-box domain, Leucine-rich repeat domain, L domain-like protein</fullName>
    </submittedName>
</protein>
<dbReference type="EMBL" id="PKPP01000500">
    <property type="protein sequence ID" value="PWA91993.1"/>
    <property type="molecule type" value="Genomic_DNA"/>
</dbReference>
<proteinExistence type="predicted"/>
<comment type="caution">
    <text evidence="1">The sequence shown here is derived from an EMBL/GenBank/DDBJ whole genome shotgun (WGS) entry which is preliminary data.</text>
</comment>
<dbReference type="AlphaFoldDB" id="A0A2U1Q221"/>
<name>A0A2U1Q221_ARTAN</name>
<keyword evidence="2" id="KW-1185">Reference proteome</keyword>
<dbReference type="SUPFAM" id="SSF52047">
    <property type="entry name" value="RNI-like"/>
    <property type="match status" value="1"/>
</dbReference>
<accession>A0A2U1Q221</accession>
<evidence type="ECO:0000313" key="1">
    <source>
        <dbReference type="EMBL" id="PWA91993.1"/>
    </source>
</evidence>
<dbReference type="Proteomes" id="UP000245207">
    <property type="component" value="Unassembled WGS sequence"/>
</dbReference>
<evidence type="ECO:0000313" key="2">
    <source>
        <dbReference type="Proteomes" id="UP000245207"/>
    </source>
</evidence>